<keyword evidence="2" id="KW-1185">Reference proteome</keyword>
<gene>
    <name evidence="1" type="ORF">E2C01_055272</name>
</gene>
<protein>
    <submittedName>
        <fullName evidence="1">Uncharacterized protein</fullName>
    </submittedName>
</protein>
<organism evidence="1 2">
    <name type="scientific">Portunus trituberculatus</name>
    <name type="common">Swimming crab</name>
    <name type="synonym">Neptunus trituberculatus</name>
    <dbReference type="NCBI Taxonomy" id="210409"/>
    <lineage>
        <taxon>Eukaryota</taxon>
        <taxon>Metazoa</taxon>
        <taxon>Ecdysozoa</taxon>
        <taxon>Arthropoda</taxon>
        <taxon>Crustacea</taxon>
        <taxon>Multicrustacea</taxon>
        <taxon>Malacostraca</taxon>
        <taxon>Eumalacostraca</taxon>
        <taxon>Eucarida</taxon>
        <taxon>Decapoda</taxon>
        <taxon>Pleocyemata</taxon>
        <taxon>Brachyura</taxon>
        <taxon>Eubrachyura</taxon>
        <taxon>Portunoidea</taxon>
        <taxon>Portunidae</taxon>
        <taxon>Portuninae</taxon>
        <taxon>Portunus</taxon>
    </lineage>
</organism>
<proteinExistence type="predicted"/>
<accession>A0A5B7GUD2</accession>
<comment type="caution">
    <text evidence="1">The sequence shown here is derived from an EMBL/GenBank/DDBJ whole genome shotgun (WGS) entry which is preliminary data.</text>
</comment>
<sequence length="120" mass="13200">MGKPIRTEQQKRWGIYTGHSLARAALCSLLSSPQFFLHPSLRICRVCHLVLHGTVLYFTPVHLRSCAKCFMPPACLSKSCLSSGEHLYLATPCLSLTFTEVIPVSVVIPSVLSWTAAEGK</sequence>
<dbReference type="EMBL" id="VSRR010018293">
    <property type="protein sequence ID" value="MPC61206.1"/>
    <property type="molecule type" value="Genomic_DNA"/>
</dbReference>
<evidence type="ECO:0000313" key="1">
    <source>
        <dbReference type="EMBL" id="MPC61206.1"/>
    </source>
</evidence>
<name>A0A5B7GUD2_PORTR</name>
<dbReference type="AlphaFoldDB" id="A0A5B7GUD2"/>
<evidence type="ECO:0000313" key="2">
    <source>
        <dbReference type="Proteomes" id="UP000324222"/>
    </source>
</evidence>
<dbReference type="Proteomes" id="UP000324222">
    <property type="component" value="Unassembled WGS sequence"/>
</dbReference>
<reference evidence="1 2" key="1">
    <citation type="submission" date="2019-05" db="EMBL/GenBank/DDBJ databases">
        <title>Another draft genome of Portunus trituberculatus and its Hox gene families provides insights of decapod evolution.</title>
        <authorList>
            <person name="Jeong J.-H."/>
            <person name="Song I."/>
            <person name="Kim S."/>
            <person name="Choi T."/>
            <person name="Kim D."/>
            <person name="Ryu S."/>
            <person name="Kim W."/>
        </authorList>
    </citation>
    <scope>NUCLEOTIDE SEQUENCE [LARGE SCALE GENOMIC DNA]</scope>
    <source>
        <tissue evidence="1">Muscle</tissue>
    </source>
</reference>